<name>A0AA39CR55_9EURO</name>
<evidence type="ECO:0000313" key="10">
    <source>
        <dbReference type="EMBL" id="KAJ9617566.1"/>
    </source>
</evidence>
<sequence>MKNASSRTARICNGGSGGDPGTELRQYGEGLARSSDGPELPLHRSLRARIDGDNVWELLPFCRRFCGLAGPASNALGRGSDPRRGSDPMPTTTKGWMNTPLPVVRLKNAWRSSHPWIFQKLVEKPTVRPKPGSLVDVVGVDGEFIGRGFYNGHSRIAVRILETDPQIPVDAGWFSRKIAQAVSLRREVLKLDAVSDAWRVVHSEGDGLSGLVVDRYNDLVVVEFFAAGMFRHREWIYDALREQFPGCRFHSFADEHVQKQESFDFHGNTTTEASVITEYGIKFRADPAGAHKTGFFADQRENREWLSQQVEGKSVLDLCCNTGGFAVYAAARGASEVVGIDIDEDVIQIAKGNSRLNNVRPKFVQSDIFPWLRDAANRGEKYDVVILDPAKMTRDREQVITALKKYLDMNKLALGVVKPGGLFATFSCTGLVAEDQFLDMLRRAAYFSGRTIQILKVAGAGPDHPFMAHVQESRYLKAVFCRVVD</sequence>
<dbReference type="InterPro" id="IPR019614">
    <property type="entry name" value="SAM-dep_methyl-trfase"/>
</dbReference>
<feature type="domain" description="RlmI-like PUA" evidence="9">
    <location>
        <begin position="108"/>
        <end position="162"/>
    </location>
</feature>
<dbReference type="PANTHER" id="PTHR42873">
    <property type="entry name" value="RIBOSOMAL RNA LARGE SUBUNIT METHYLTRANSFERASE"/>
    <property type="match status" value="1"/>
</dbReference>
<reference evidence="10" key="1">
    <citation type="submission" date="2022-10" db="EMBL/GenBank/DDBJ databases">
        <title>Culturing micro-colonial fungi from biological soil crusts in the Mojave desert and describing Neophaeococcomyces mojavensis, and introducing the new genera and species Taxawa tesnikishii.</title>
        <authorList>
            <person name="Kurbessoian T."/>
            <person name="Stajich J.E."/>
        </authorList>
    </citation>
    <scope>NUCLEOTIDE SEQUENCE</scope>
    <source>
        <strain evidence="10">TK_35</strain>
    </source>
</reference>
<dbReference type="InterPro" id="IPR041532">
    <property type="entry name" value="RlmI-like_PUA"/>
</dbReference>
<dbReference type="GO" id="GO:0032259">
    <property type="term" value="P:methylation"/>
    <property type="evidence" value="ECO:0007669"/>
    <property type="project" value="UniProtKB-KW"/>
</dbReference>
<evidence type="ECO:0000256" key="7">
    <source>
        <dbReference type="SAM" id="MobiDB-lite"/>
    </source>
</evidence>
<dbReference type="GO" id="GO:0008168">
    <property type="term" value="F:methyltransferase activity"/>
    <property type="evidence" value="ECO:0007669"/>
    <property type="project" value="UniProtKB-KW"/>
</dbReference>
<evidence type="ECO:0000256" key="4">
    <source>
        <dbReference type="ARBA" id="ARBA00022679"/>
    </source>
</evidence>
<dbReference type="GO" id="GO:0005737">
    <property type="term" value="C:cytoplasm"/>
    <property type="evidence" value="ECO:0007669"/>
    <property type="project" value="UniProtKB-SubCell"/>
</dbReference>
<gene>
    <name evidence="10" type="ORF">H2204_013618</name>
</gene>
<dbReference type="Pfam" id="PF10672">
    <property type="entry name" value="Methyltrans_SAM"/>
    <property type="match status" value="1"/>
</dbReference>
<dbReference type="InterPro" id="IPR015947">
    <property type="entry name" value="PUA-like_sf"/>
</dbReference>
<dbReference type="SUPFAM" id="SSF88697">
    <property type="entry name" value="PUA domain-like"/>
    <property type="match status" value="1"/>
</dbReference>
<feature type="region of interest" description="Disordered" evidence="7">
    <location>
        <begin position="1"/>
        <end position="40"/>
    </location>
</feature>
<dbReference type="InterPro" id="IPR036974">
    <property type="entry name" value="PUA_sf"/>
</dbReference>
<dbReference type="CDD" id="cd21153">
    <property type="entry name" value="PUA_RlmI"/>
    <property type="match status" value="1"/>
</dbReference>
<comment type="subcellular location">
    <subcellularLocation>
        <location evidence="1">Cytoplasm</location>
    </subcellularLocation>
</comment>
<evidence type="ECO:0000256" key="1">
    <source>
        <dbReference type="ARBA" id="ARBA00004496"/>
    </source>
</evidence>
<dbReference type="Gene3D" id="3.30.750.80">
    <property type="entry name" value="RNA methyltransferase domain (HRMD) like"/>
    <property type="match status" value="1"/>
</dbReference>
<evidence type="ECO:0000256" key="5">
    <source>
        <dbReference type="ARBA" id="ARBA00022691"/>
    </source>
</evidence>
<accession>A0AA39CR55</accession>
<organism evidence="10">
    <name type="scientific">Knufia peltigerae</name>
    <dbReference type="NCBI Taxonomy" id="1002370"/>
    <lineage>
        <taxon>Eukaryota</taxon>
        <taxon>Fungi</taxon>
        <taxon>Dikarya</taxon>
        <taxon>Ascomycota</taxon>
        <taxon>Pezizomycotina</taxon>
        <taxon>Eurotiomycetes</taxon>
        <taxon>Chaetothyriomycetidae</taxon>
        <taxon>Chaetothyriales</taxon>
        <taxon>Trichomeriaceae</taxon>
        <taxon>Knufia</taxon>
    </lineage>
</organism>
<dbReference type="AlphaFoldDB" id="A0AA39CR55"/>
<proteinExistence type="inferred from homology"/>
<evidence type="ECO:0000259" key="9">
    <source>
        <dbReference type="Pfam" id="PF17785"/>
    </source>
</evidence>
<evidence type="ECO:0000256" key="3">
    <source>
        <dbReference type="ARBA" id="ARBA00022603"/>
    </source>
</evidence>
<dbReference type="Gene3D" id="3.40.50.150">
    <property type="entry name" value="Vaccinia Virus protein VP39"/>
    <property type="match status" value="1"/>
</dbReference>
<dbReference type="PANTHER" id="PTHR42873:SF1">
    <property type="entry name" value="S-ADENOSYLMETHIONINE-DEPENDENT METHYLTRANSFERASE DOMAIN-CONTAINING PROTEIN"/>
    <property type="match status" value="1"/>
</dbReference>
<dbReference type="Pfam" id="PF17785">
    <property type="entry name" value="PUA_3"/>
    <property type="match status" value="1"/>
</dbReference>
<dbReference type="Gene3D" id="2.30.130.10">
    <property type="entry name" value="PUA domain"/>
    <property type="match status" value="1"/>
</dbReference>
<dbReference type="EMBL" id="JAPDRN010000158">
    <property type="protein sequence ID" value="KAJ9617566.1"/>
    <property type="molecule type" value="Genomic_DNA"/>
</dbReference>
<evidence type="ECO:0000256" key="2">
    <source>
        <dbReference type="ARBA" id="ARBA00022490"/>
    </source>
</evidence>
<feature type="domain" description="S-adenosylmethionine-dependent methyltransferase" evidence="8">
    <location>
        <begin position="269"/>
        <end position="425"/>
    </location>
</feature>
<dbReference type="GO" id="GO:0003723">
    <property type="term" value="F:RNA binding"/>
    <property type="evidence" value="ECO:0007669"/>
    <property type="project" value="InterPro"/>
</dbReference>
<dbReference type="PROSITE" id="PS50890">
    <property type="entry name" value="PUA"/>
    <property type="match status" value="1"/>
</dbReference>
<dbReference type="CDD" id="cd02440">
    <property type="entry name" value="AdoMet_MTases"/>
    <property type="match status" value="1"/>
</dbReference>
<evidence type="ECO:0000256" key="6">
    <source>
        <dbReference type="ARBA" id="ARBA00038091"/>
    </source>
</evidence>
<keyword evidence="5" id="KW-0949">S-adenosyl-L-methionine</keyword>
<protein>
    <submittedName>
        <fullName evidence="10">Uncharacterized protein</fullName>
    </submittedName>
</protein>
<keyword evidence="4" id="KW-0808">Transferase</keyword>
<dbReference type="InterPro" id="IPR029063">
    <property type="entry name" value="SAM-dependent_MTases_sf"/>
</dbReference>
<dbReference type="CDD" id="cd11572">
    <property type="entry name" value="RlmI_M_like"/>
    <property type="match status" value="1"/>
</dbReference>
<comment type="similarity">
    <text evidence="6">Belongs to the methyltransferase superfamily. RlmI family.</text>
</comment>
<keyword evidence="3" id="KW-0489">Methyltransferase</keyword>
<dbReference type="SUPFAM" id="SSF53335">
    <property type="entry name" value="S-adenosyl-L-methionine-dependent methyltransferases"/>
    <property type="match status" value="1"/>
</dbReference>
<feature type="region of interest" description="Disordered" evidence="7">
    <location>
        <begin position="73"/>
        <end position="98"/>
    </location>
</feature>
<evidence type="ECO:0000259" key="8">
    <source>
        <dbReference type="Pfam" id="PF10672"/>
    </source>
</evidence>
<keyword evidence="2" id="KW-0963">Cytoplasm</keyword>
<comment type="caution">
    <text evidence="10">The sequence shown here is derived from an EMBL/GenBank/DDBJ whole genome shotgun (WGS) entry which is preliminary data.</text>
</comment>